<feature type="domain" description="Restriction endonuclease type II-like" evidence="6">
    <location>
        <begin position="1818"/>
        <end position="1909"/>
    </location>
</feature>
<proteinExistence type="predicted"/>
<dbReference type="InterPro" id="IPR041650">
    <property type="entry name" value="HEPN_Swt1"/>
</dbReference>
<protein>
    <recommendedName>
        <fullName evidence="9">DNA helicase</fullName>
    </recommendedName>
</protein>
<evidence type="ECO:0000259" key="3">
    <source>
        <dbReference type="Pfam" id="PF13086"/>
    </source>
</evidence>
<evidence type="ECO:0000256" key="1">
    <source>
        <dbReference type="SAM" id="MobiDB-lite"/>
    </source>
</evidence>
<feature type="compositionally biased region" description="Polar residues" evidence="1">
    <location>
        <begin position="1537"/>
        <end position="1552"/>
    </location>
</feature>
<dbReference type="GO" id="GO:0004386">
    <property type="term" value="F:helicase activity"/>
    <property type="evidence" value="ECO:0007669"/>
    <property type="project" value="InterPro"/>
</dbReference>
<evidence type="ECO:0008006" key="9">
    <source>
        <dbReference type="Google" id="ProtNLM"/>
    </source>
</evidence>
<accession>A0A7W5A241</accession>
<feature type="region of interest" description="Disordered" evidence="1">
    <location>
        <begin position="1537"/>
        <end position="1561"/>
    </location>
</feature>
<dbReference type="Gene3D" id="3.10.620.30">
    <property type="match status" value="1"/>
</dbReference>
<dbReference type="PANTHER" id="PTHR10887:SF530">
    <property type="entry name" value="SUPERFAMILY I DNA HELICASES"/>
    <property type="match status" value="1"/>
</dbReference>
<reference evidence="7 8" key="1">
    <citation type="submission" date="2020-08" db="EMBL/GenBank/DDBJ databases">
        <title>Genomic Encyclopedia of Type Strains, Phase III (KMG-III): the genomes of soil and plant-associated and newly described type strains.</title>
        <authorList>
            <person name="Whitman W."/>
        </authorList>
    </citation>
    <scope>NUCLEOTIDE SEQUENCE [LARGE SCALE GENOMIC DNA]</scope>
    <source>
        <strain evidence="7 8">CECT 3302</strain>
    </source>
</reference>
<dbReference type="Pfam" id="PF11784">
    <property type="entry name" value="DUF3320"/>
    <property type="match status" value="1"/>
</dbReference>
<dbReference type="CDD" id="cd18808">
    <property type="entry name" value="SF1_C_Upf1"/>
    <property type="match status" value="1"/>
</dbReference>
<dbReference type="Pfam" id="PF13087">
    <property type="entry name" value="AAA_12"/>
    <property type="match status" value="1"/>
</dbReference>
<evidence type="ECO:0000313" key="8">
    <source>
        <dbReference type="Proteomes" id="UP000577707"/>
    </source>
</evidence>
<feature type="domain" description="DUF3320" evidence="2">
    <location>
        <begin position="1979"/>
        <end position="2015"/>
    </location>
</feature>
<feature type="domain" description="DNA2/NAM7 helicase-like C-terminal" evidence="4">
    <location>
        <begin position="1573"/>
        <end position="1771"/>
    </location>
</feature>
<dbReference type="Pfam" id="PF18731">
    <property type="entry name" value="HEPN_Swt1"/>
    <property type="match status" value="1"/>
</dbReference>
<feature type="domain" description="Swt1-like HEPN" evidence="5">
    <location>
        <begin position="11"/>
        <end position="123"/>
    </location>
</feature>
<evidence type="ECO:0000259" key="6">
    <source>
        <dbReference type="Pfam" id="PF18741"/>
    </source>
</evidence>
<gene>
    <name evidence="7" type="ORF">FHS12_001179</name>
</gene>
<dbReference type="InterPro" id="IPR047187">
    <property type="entry name" value="SF1_C_Upf1"/>
</dbReference>
<dbReference type="Pfam" id="PF18741">
    <property type="entry name" value="MTES_1575"/>
    <property type="match status" value="1"/>
</dbReference>
<keyword evidence="8" id="KW-1185">Reference proteome</keyword>
<dbReference type="Gene3D" id="3.40.50.300">
    <property type="entry name" value="P-loop containing nucleotide triphosphate hydrolases"/>
    <property type="match status" value="3"/>
</dbReference>
<organism evidence="7 8">
    <name type="scientific">Nocardioides albus</name>
    <dbReference type="NCBI Taxonomy" id="1841"/>
    <lineage>
        <taxon>Bacteria</taxon>
        <taxon>Bacillati</taxon>
        <taxon>Actinomycetota</taxon>
        <taxon>Actinomycetes</taxon>
        <taxon>Propionibacteriales</taxon>
        <taxon>Nocardioidaceae</taxon>
        <taxon>Nocardioides</taxon>
    </lineage>
</organism>
<dbReference type="SUPFAM" id="SSF52540">
    <property type="entry name" value="P-loop containing nucleoside triphosphate hydrolases"/>
    <property type="match status" value="1"/>
</dbReference>
<sequence>MHLTDHERFGRGLALLRDALRPFVDANLGRDLPPGTTWPDLIAARTEARLGRAYKIDPDDPRVLLRVLRDEWRGFRPSLSRVQTGYASELHDTANRWAHSPEMTAHVTDRGIDTMILLAESIGASGYTPQFQELLATTSAQDPKADERIQSTYDTGAPNAPADRDRARSGGAVRALPKDSLPDGVAQIAVAIGDLEVRLSYRASFNYAMVINQIPVILGVEIRNVGTAQTDPGPLEIGVHGWPSADDVRPLVLDTMPLGPGQSVSVPSERLRWFLSPALFAHLQEAVTAGLRLRLDAHDAEASEPVTLLAADEWDATSVPETLAAFARPRDPSITALLEEVSTRLATTTGSPDIDGYQRGPDRAYAIVQAIYETMQARRIRYIEPPASFEGTGQKIRTHKEVLEDRWGTCLDLATTFAAALEAAGISPVLVLTTGHAFAGWLTQENHLLPATALSERSTLLMVADSADFVSVELTALTDRAEPVPFPTASAQTSLWWSRRTEDLRWMLDVKAAHRRVKPLPVLVPGEGGTIEVVETIEATHELRVPKELSQMPASEFPPRVDQWRRSLLDLSNMNPLLNLSPRRTGGAGIHVPRGRIGDFEDRLAAGTAFRLQAHNDLSELHLLQGARFAQDIDADVAGRLMLDERTLFITMSDKEHVNRLVRLQRRARTELEETGTNNLYLTLGSVVFSPEATAGPSRFGAKATETAAPIFLLPVKLEGKRDTSFQIVVEDADSTAMPNQCLAEKLRSQFGVEVPELIAPDRDDSGIDVIASMQAIRSALNKNGIKGVHVEEDAHLGVFQFATLEMWRDLTDNWRKLVERPVVRHLVERPQSVFDDDTQDPDDEPTAEAMTYLPIAADGSQLKAVRWAAAGKSFVLEGPPGTGKSQTITNLIANCLAEGKKVLFVAEKQAALDVVQRRLDAVGLGPFTLDLHGRKQTAAAVRRQLTEALETRTSTSASFTTLRESYRSVVESLSKYPDQLHEAGPTGESAWGVRQALLELEKRGTPSLRPLSALPEVGRRVIREGNEPDLYRRARDLEAAVMSHPGAPLDSPWTLSGQISVRAETTPTLRHAITELLAADRAAHGDHGRVLLDLAMRPSDFERIADWLQTVTLGSGRSTAEARSVVTAAWRQRVQETASAIDRFRTTHLVRLGPFAPAVIEMDLDGLVARSVEVDGKLFKKKPRQALIDELSPTLSPAANVNPKTLTAQLRTLLTVREEAADLTRFVSGLAGVELPFRWNPLQDDGVEVVRRQVDAVFAASALADNIDNEALLDATTSTMIEAAARGLPVDPEVARRLARAWTQVFTALRTTDSTITQWQQDHSLSESLARVRRAWEKDLEDDFLALARWTAASIAAGTLAEAGMGGLAEAALRGEIPGQDIEYAAMLSFARASLDERLDGSGLRFFDEEARSHQVERFLTTGVDLRERLRSELPARIVAARSFDPRRPQGRVADFLGQLGRKRGGMTTRALMRNFGSIITELTPCVMMSPGSVARFLEPGAVDFDLVVFDEASQIRVPDAVGAMGRGKAVVVVGDSQQMPPSSAFQSSGPNDDEGTSDAPSEEIFALKDEVSILEQATQSRLPSLPLTWHYRSRNEALIAFSNAHYYKNQLASFPSPPDSGDSTGLSLRRVNGTWEGGSRGARVNRAEAEAVVREVRTVLARTPEKSVGVITFNNQQQTLILDMLEALAADGDRGIRDAFARDDEPLVVKNLENVQGDERDIILFTLAFGVSDKTGKVTNNWGPLSREGGEKRLNVAITRAKERVVLFSSFEADQLDASTTSKGLQHLRSYLIQARDGAEAAGLDRRPPVDLHLDAVAAALEEAGLETRKSVGLSDFTVDLGVRSGARPWVAVLLDGPGWRNRATVGDRDGMPHEVLIDAMSWSGVERVWLPTWLRDPQSVVERIVATARTSEPRAVVVLEPPEVVDDDSPVLIRGVDDVPEVQLFSTVKSDGPFEAADGKARHPRWALDHLEYADNKRTVTHEIQDIVRTEGPILADRLARVLAARFGLERVRQTRADEILALVPRGMIRRAANGDKVAWPSDLDENDYTAFRVPTAGRRSVEDVPYQELRNAMIAHARAAHGMRDVDLMRATARTFGIQQLGSKVAERLLGVLTAAVKSGDLGRDGDHIVALTTRANNAS</sequence>
<evidence type="ECO:0000259" key="5">
    <source>
        <dbReference type="Pfam" id="PF18731"/>
    </source>
</evidence>
<comment type="caution">
    <text evidence="7">The sequence shown here is derived from an EMBL/GenBank/DDBJ whole genome shotgun (WGS) entry which is preliminary data.</text>
</comment>
<dbReference type="InterPro" id="IPR045055">
    <property type="entry name" value="DNA2/NAM7-like"/>
</dbReference>
<name>A0A7W5A241_9ACTN</name>
<evidence type="ECO:0000313" key="7">
    <source>
        <dbReference type="EMBL" id="MBB3088246.1"/>
    </source>
</evidence>
<evidence type="ECO:0000259" key="4">
    <source>
        <dbReference type="Pfam" id="PF13087"/>
    </source>
</evidence>
<dbReference type="PANTHER" id="PTHR10887">
    <property type="entry name" value="DNA2/NAM7 HELICASE FAMILY"/>
    <property type="match status" value="1"/>
</dbReference>
<dbReference type="InterPro" id="IPR041679">
    <property type="entry name" value="DNA2/NAM7-like_C"/>
</dbReference>
<dbReference type="InterPro" id="IPR041677">
    <property type="entry name" value="DNA2/NAM7_AAA_11"/>
</dbReference>
<feature type="domain" description="DNA2/NAM7 helicase helicase" evidence="3">
    <location>
        <begin position="859"/>
        <end position="969"/>
    </location>
</feature>
<dbReference type="Proteomes" id="UP000577707">
    <property type="component" value="Unassembled WGS sequence"/>
</dbReference>
<dbReference type="Pfam" id="PF13195">
    <property type="entry name" value="DUF4011"/>
    <property type="match status" value="1"/>
</dbReference>
<dbReference type="InterPro" id="IPR049468">
    <property type="entry name" value="Restrct_endonuc-II-like_dom"/>
</dbReference>
<dbReference type="Pfam" id="PF13086">
    <property type="entry name" value="AAA_11"/>
    <property type="match status" value="1"/>
</dbReference>
<dbReference type="InterPro" id="IPR021754">
    <property type="entry name" value="DUF3320"/>
</dbReference>
<feature type="region of interest" description="Disordered" evidence="1">
    <location>
        <begin position="139"/>
        <end position="170"/>
    </location>
</feature>
<dbReference type="InterPro" id="IPR025103">
    <property type="entry name" value="DUF4011"/>
</dbReference>
<dbReference type="EMBL" id="JACHXG010000002">
    <property type="protein sequence ID" value="MBB3088246.1"/>
    <property type="molecule type" value="Genomic_DNA"/>
</dbReference>
<evidence type="ECO:0000259" key="2">
    <source>
        <dbReference type="Pfam" id="PF11784"/>
    </source>
</evidence>
<dbReference type="InterPro" id="IPR027417">
    <property type="entry name" value="P-loop_NTPase"/>
</dbReference>
<dbReference type="RefSeq" id="WP_183543136.1">
    <property type="nucleotide sequence ID" value="NZ_BMQT01000013.1"/>
</dbReference>